<evidence type="ECO:0000256" key="1">
    <source>
        <dbReference type="SAM" id="Phobius"/>
    </source>
</evidence>
<keyword evidence="1" id="KW-0812">Transmembrane</keyword>
<evidence type="ECO:0000313" key="3">
    <source>
        <dbReference type="EMBL" id="SCF42850.1"/>
    </source>
</evidence>
<feature type="transmembrane region" description="Helical" evidence="1">
    <location>
        <begin position="16"/>
        <end position="37"/>
    </location>
</feature>
<evidence type="ECO:0000313" key="4">
    <source>
        <dbReference type="Proteomes" id="UP000199504"/>
    </source>
</evidence>
<name>A0A1C5ACA4_9ACTN</name>
<keyword evidence="1" id="KW-1133">Transmembrane helix</keyword>
<dbReference type="InterPro" id="IPR012495">
    <property type="entry name" value="TadE-like_dom"/>
</dbReference>
<keyword evidence="4" id="KW-1185">Reference proteome</keyword>
<dbReference type="Pfam" id="PF07811">
    <property type="entry name" value="TadE"/>
    <property type="match status" value="1"/>
</dbReference>
<keyword evidence="1" id="KW-0472">Membrane</keyword>
<reference evidence="4" key="1">
    <citation type="submission" date="2016-06" db="EMBL/GenBank/DDBJ databases">
        <authorList>
            <person name="Varghese N."/>
            <person name="Submissions Spin"/>
        </authorList>
    </citation>
    <scope>NUCLEOTIDE SEQUENCE [LARGE SCALE GENOMIC DNA]</scope>
    <source>
        <strain evidence="4">DSM 44830</strain>
    </source>
</reference>
<feature type="domain" description="TadE-like" evidence="2">
    <location>
        <begin position="16"/>
        <end position="58"/>
    </location>
</feature>
<evidence type="ECO:0000259" key="2">
    <source>
        <dbReference type="Pfam" id="PF07811"/>
    </source>
</evidence>
<dbReference type="Proteomes" id="UP000199504">
    <property type="component" value="Unassembled WGS sequence"/>
</dbReference>
<dbReference type="STRING" id="262898.GA0070564_10913"/>
<protein>
    <submittedName>
        <fullName evidence="3">TadE-like protein</fullName>
    </submittedName>
</protein>
<dbReference type="AlphaFoldDB" id="A0A1C5ACA4"/>
<dbReference type="EMBL" id="FMCX01000009">
    <property type="protein sequence ID" value="SCF42850.1"/>
    <property type="molecule type" value="Genomic_DNA"/>
</dbReference>
<gene>
    <name evidence="3" type="ORF">GA0070564_10913</name>
</gene>
<sequence>MPGPVSERDRCRADQGAAAVEMALVLPLLLLLVFGIIDFGRLLNQQITVTEAAREGARVASFGGDPAPRARLVAGDDVQVALNQRCSGPDLTRDAEVTVTHRFTFVTPVGLLGGGFDGAVTLTGRGVMPCQ</sequence>
<proteinExistence type="predicted"/>
<accession>A0A1C5ACA4</accession>
<organism evidence="3 4">
    <name type="scientific">Micromonospora mirobrigensis</name>
    <dbReference type="NCBI Taxonomy" id="262898"/>
    <lineage>
        <taxon>Bacteria</taxon>
        <taxon>Bacillati</taxon>
        <taxon>Actinomycetota</taxon>
        <taxon>Actinomycetes</taxon>
        <taxon>Micromonosporales</taxon>
        <taxon>Micromonosporaceae</taxon>
        <taxon>Micromonospora</taxon>
    </lineage>
</organism>